<protein>
    <submittedName>
        <fullName evidence="6">Glycosyltransferase family 2 protein</fullName>
    </submittedName>
</protein>
<keyword evidence="4" id="KW-0808">Transferase</keyword>
<dbReference type="PANTHER" id="PTHR43179">
    <property type="entry name" value="RHAMNOSYLTRANSFERASE WBBL"/>
    <property type="match status" value="1"/>
</dbReference>
<evidence type="ECO:0000259" key="5">
    <source>
        <dbReference type="Pfam" id="PF00535"/>
    </source>
</evidence>
<gene>
    <name evidence="6" type="ORF">BJP36_24180</name>
</gene>
<dbReference type="Proteomes" id="UP000176944">
    <property type="component" value="Chromosome"/>
</dbReference>
<feature type="domain" description="Glycosyltransferase 2-like" evidence="5">
    <location>
        <begin position="44"/>
        <end position="180"/>
    </location>
</feature>
<dbReference type="PANTHER" id="PTHR43179:SF12">
    <property type="entry name" value="GALACTOFURANOSYLTRANSFERASE GLFT2"/>
    <property type="match status" value="1"/>
</dbReference>
<dbReference type="GO" id="GO:0016757">
    <property type="term" value="F:glycosyltransferase activity"/>
    <property type="evidence" value="ECO:0007669"/>
    <property type="project" value="UniProtKB-KW"/>
</dbReference>
<dbReference type="Gene3D" id="3.90.550.10">
    <property type="entry name" value="Spore Coat Polysaccharide Biosynthesis Protein SpsA, Chain A"/>
    <property type="match status" value="1"/>
</dbReference>
<reference evidence="6" key="2">
    <citation type="submission" date="2022-10" db="EMBL/GenBank/DDBJ databases">
        <authorList>
            <person name="Ngo T.-E."/>
        </authorList>
    </citation>
    <scope>NUCLEOTIDE SEQUENCE</scope>
    <source>
        <strain evidence="6">JHB</strain>
    </source>
</reference>
<accession>A0A1D9GB35</accession>
<evidence type="ECO:0000313" key="6">
    <source>
        <dbReference type="EMBL" id="AOY84862.2"/>
    </source>
</evidence>
<keyword evidence="3" id="KW-0328">Glycosyltransferase</keyword>
<evidence type="ECO:0000256" key="2">
    <source>
        <dbReference type="ARBA" id="ARBA00006739"/>
    </source>
</evidence>
<sequence>MPEFYILHSAFCILHSAFYILHSDKQPSTSNLQPNSTVEEMRITVIVPTYRRPKDLERCLEALEKQTRPADEVLVIVRDTDAETWEFLEAFNPDILPMRPVKLSIPGQVAALNAGLDAAQGDIIAITDDDAAPRGNWLAYIETHFLSDHRIGGVGGRDWVHLGNYLENGARERVGRVQWYGRVIGNHHLGVGLPREVDVLKGANMSYRRTAISGLRFDQRLRGTGAQVHNDLGFSLALRKAGWKLIYDPGVAVDHYPAQRFDEDQRGIVFSDTALINAAHNETIVLLDYFPVLQRIIFIVWSTLVGTQIKPGFLQCLRSLPKEGLLAGQKWLASLRGRWQGWLSWKKCLG</sequence>
<proteinExistence type="inferred from homology"/>
<evidence type="ECO:0000256" key="1">
    <source>
        <dbReference type="ARBA" id="ARBA00004776"/>
    </source>
</evidence>
<dbReference type="EMBL" id="CP017708">
    <property type="protein sequence ID" value="AOY84862.2"/>
    <property type="molecule type" value="Genomic_DNA"/>
</dbReference>
<comment type="pathway">
    <text evidence="1">Cell wall biogenesis; cell wall polysaccharide biosynthesis.</text>
</comment>
<evidence type="ECO:0000256" key="4">
    <source>
        <dbReference type="ARBA" id="ARBA00022679"/>
    </source>
</evidence>
<dbReference type="InterPro" id="IPR001173">
    <property type="entry name" value="Glyco_trans_2-like"/>
</dbReference>
<name>A0A1D9GB35_MOOP1</name>
<dbReference type="SUPFAM" id="SSF53448">
    <property type="entry name" value="Nucleotide-diphospho-sugar transferases"/>
    <property type="match status" value="1"/>
</dbReference>
<evidence type="ECO:0000256" key="3">
    <source>
        <dbReference type="ARBA" id="ARBA00022676"/>
    </source>
</evidence>
<dbReference type="InterPro" id="IPR029044">
    <property type="entry name" value="Nucleotide-diphossugar_trans"/>
</dbReference>
<dbReference type="CDD" id="cd06423">
    <property type="entry name" value="CESA_like"/>
    <property type="match status" value="1"/>
</dbReference>
<organism evidence="6">
    <name type="scientific">Moorena producens (strain JHB)</name>
    <dbReference type="NCBI Taxonomy" id="1454205"/>
    <lineage>
        <taxon>Bacteria</taxon>
        <taxon>Bacillati</taxon>
        <taxon>Cyanobacteriota</taxon>
        <taxon>Cyanophyceae</taxon>
        <taxon>Coleofasciculales</taxon>
        <taxon>Coleofasciculaceae</taxon>
        <taxon>Moorena</taxon>
    </lineage>
</organism>
<dbReference type="AlphaFoldDB" id="A0A1D9GB35"/>
<reference evidence="6" key="1">
    <citation type="journal article" date="2017" name="Proc. Natl. Acad. Sci. U.S.A.">
        <title>Comparative genomics uncovers the prolific and distinctive metabolic potential of the cyanobacterial genus Moorea.</title>
        <authorList>
            <person name="Leao T."/>
            <person name="Castelao G."/>
            <person name="Korobeynikov A."/>
            <person name="Monroe E.A."/>
            <person name="Podell S."/>
            <person name="Glukhov E."/>
            <person name="Allen E.E."/>
            <person name="Gerwick W.H."/>
            <person name="Gerwick L."/>
        </authorList>
    </citation>
    <scope>NUCLEOTIDE SEQUENCE</scope>
    <source>
        <strain evidence="6">JHB</strain>
    </source>
</reference>
<comment type="similarity">
    <text evidence="2">Belongs to the glycosyltransferase 2 family.</text>
</comment>
<dbReference type="Pfam" id="PF00535">
    <property type="entry name" value="Glycos_transf_2"/>
    <property type="match status" value="1"/>
</dbReference>